<dbReference type="Proteomes" id="UP000230821">
    <property type="component" value="Unassembled WGS sequence"/>
</dbReference>
<feature type="compositionally biased region" description="Pro residues" evidence="1">
    <location>
        <begin position="386"/>
        <end position="396"/>
    </location>
</feature>
<gene>
    <name evidence="2" type="ORF">CSA56_12230</name>
</gene>
<evidence type="ECO:0000256" key="1">
    <source>
        <dbReference type="SAM" id="MobiDB-lite"/>
    </source>
</evidence>
<dbReference type="EMBL" id="PDSK01000100">
    <property type="protein sequence ID" value="PIE33331.1"/>
    <property type="molecule type" value="Genomic_DNA"/>
</dbReference>
<comment type="caution">
    <text evidence="2">The sequence shown here is derived from an EMBL/GenBank/DDBJ whole genome shotgun (WGS) entry which is preliminary data.</text>
</comment>
<evidence type="ECO:0000313" key="3">
    <source>
        <dbReference type="Proteomes" id="UP000230821"/>
    </source>
</evidence>
<evidence type="ECO:0000313" key="2">
    <source>
        <dbReference type="EMBL" id="PIE33331.1"/>
    </source>
</evidence>
<name>A0A2G6KCE2_9BACT</name>
<reference evidence="2 3" key="1">
    <citation type="submission" date="2017-10" db="EMBL/GenBank/DDBJ databases">
        <title>Novel microbial diversity and functional potential in the marine mammal oral microbiome.</title>
        <authorList>
            <person name="Dudek N.K."/>
            <person name="Sun C.L."/>
            <person name="Burstein D."/>
            <person name="Kantor R.S."/>
            <person name="Aliaga Goltsman D.S."/>
            <person name="Bik E.M."/>
            <person name="Thomas B.C."/>
            <person name="Banfield J.F."/>
            <person name="Relman D.A."/>
        </authorList>
    </citation>
    <scope>NUCLEOTIDE SEQUENCE [LARGE SCALE GENOMIC DNA]</scope>
    <source>
        <strain evidence="2">DOLJORAL78_47_16</strain>
    </source>
</reference>
<sequence>MGLVCLLLFFGTGLNVSAQKISRVVAVSVGEVNGTAEILSREDAKRQQGQSQVLGTLWKPAAPKTNINVGDHVRTGVDSSLTLHLNDGTVFTLSGDSLMVVEELKSAQASIPRSATFFLEHGTISTKHTTRILGQTSQTIRTENGEVNSRMGEVEVYKPVQKYSKLSTEAPAQRPLLAQEPVSHPNRTFVIHKLGTSVTRAGNVGSIQTSSMVFPETCIDNDGVQFILDTQGVEVELSKLVEKNGFRFKANQPVYVLTVTEDQATGVAIQNFSGDAETDVEGISIADLRENSSLRLGVNSLLTVGIKATDAEVRFSCLDEEPEGLNFQIYGTDGNVMLLRDGSPGGQRLVSRGGLVRSEPEPPVMPTVTPETPEPDITPTDTPTPDATPTPIPRPGGVIPLPPPIDVIPTPVVPSLPVTHTFDPHPDLINTTASSTLNGAGCPQPNTYRIDVFAPFENFLPSISGDGTNNILRSWITDQTGSPRGVIAEGSTNQYITAYNYVPPHQETGTLEYAFCYTPFTDITPYGTVYFRLRVWDSYGNPSNVVRCSGDLATNAITCN</sequence>
<organism evidence="2 3">
    <name type="scientific">candidate division KSB3 bacterium</name>
    <dbReference type="NCBI Taxonomy" id="2044937"/>
    <lineage>
        <taxon>Bacteria</taxon>
        <taxon>candidate division KSB3</taxon>
    </lineage>
</organism>
<accession>A0A2G6KCE2</accession>
<dbReference type="AlphaFoldDB" id="A0A2G6KCE2"/>
<proteinExistence type="predicted"/>
<feature type="compositionally biased region" description="Low complexity" evidence="1">
    <location>
        <begin position="366"/>
        <end position="385"/>
    </location>
</feature>
<protein>
    <recommendedName>
        <fullName evidence="4">FecR protein domain-containing protein</fullName>
    </recommendedName>
</protein>
<feature type="region of interest" description="Disordered" evidence="1">
    <location>
        <begin position="352"/>
        <end position="396"/>
    </location>
</feature>
<evidence type="ECO:0008006" key="4">
    <source>
        <dbReference type="Google" id="ProtNLM"/>
    </source>
</evidence>